<reference evidence="2" key="1">
    <citation type="submission" date="2021-01" db="EMBL/GenBank/DDBJ databases">
        <title>Genome sequence of Phenylobacterium sp. 20VBR1 isolated from a valley glaceir, Ny-Alesund, Svalbard.</title>
        <authorList>
            <person name="Thomas F.A."/>
            <person name="Krishnan K.P."/>
            <person name="Sinha R.K."/>
        </authorList>
    </citation>
    <scope>NUCLEOTIDE SEQUENCE</scope>
    <source>
        <strain evidence="2">20VBR1</strain>
    </source>
</reference>
<protein>
    <submittedName>
        <fullName evidence="2">Carboxylesterase family protein</fullName>
    </submittedName>
</protein>
<dbReference type="InterPro" id="IPR029058">
    <property type="entry name" value="AB_hydrolase_fold"/>
</dbReference>
<evidence type="ECO:0000259" key="1">
    <source>
        <dbReference type="Pfam" id="PF00135"/>
    </source>
</evidence>
<sequence length="102" mass="11283">MLTWETPVSRGRLKCPHALEIPLVFDNVEKARNFVGRGDEPQTVADQMSSAWLAFAHTGDPNAEGLPAWAPYDTTTRATMLFNVESRVENDLNAGVRKVLQG</sequence>
<dbReference type="EMBL" id="CP068570">
    <property type="protein sequence ID" value="QQZ51283.1"/>
    <property type="molecule type" value="Genomic_DNA"/>
</dbReference>
<organism evidence="2">
    <name type="scientific">Phenylobacterium glaciei</name>
    <dbReference type="NCBI Taxonomy" id="2803784"/>
    <lineage>
        <taxon>Bacteria</taxon>
        <taxon>Pseudomonadati</taxon>
        <taxon>Pseudomonadota</taxon>
        <taxon>Alphaproteobacteria</taxon>
        <taxon>Caulobacterales</taxon>
        <taxon>Caulobacteraceae</taxon>
        <taxon>Phenylobacterium</taxon>
    </lineage>
</organism>
<dbReference type="Pfam" id="PF00135">
    <property type="entry name" value="COesterase"/>
    <property type="match status" value="1"/>
</dbReference>
<accession>A0A974P642</accession>
<gene>
    <name evidence="2" type="ORF">JKL49_09485</name>
</gene>
<dbReference type="SUPFAM" id="SSF53474">
    <property type="entry name" value="alpha/beta-Hydrolases"/>
    <property type="match status" value="1"/>
</dbReference>
<evidence type="ECO:0000313" key="2">
    <source>
        <dbReference type="EMBL" id="QQZ51283.1"/>
    </source>
</evidence>
<feature type="domain" description="Carboxylesterase type B" evidence="1">
    <location>
        <begin position="14"/>
        <end position="93"/>
    </location>
</feature>
<proteinExistence type="predicted"/>
<dbReference type="AlphaFoldDB" id="A0A974P642"/>
<dbReference type="Gene3D" id="3.40.50.1820">
    <property type="entry name" value="alpha/beta hydrolase"/>
    <property type="match status" value="1"/>
</dbReference>
<dbReference type="InterPro" id="IPR002018">
    <property type="entry name" value="CarbesteraseB"/>
</dbReference>
<name>A0A974P642_9CAUL</name>